<dbReference type="STRING" id="185761.SAMN05660282_00414"/>
<evidence type="ECO:0000256" key="1">
    <source>
        <dbReference type="ARBA" id="ARBA00005953"/>
    </source>
</evidence>
<sequence length="151" mass="17287">MHTTFIPVRWSDFDRYGHLHNAYYVEIAQEARLQFAQREFGTHGHEIPAVFVRHLDIDYLRPLLPDTEQIQVSTQVVEIGTTSFTTRQELRDREGRVCAVVECVQVAVDVATSRPREIEPHELKVLTSVGTHNADDSVSPDFSQEPLDDDE</sequence>
<keyword evidence="5" id="KW-1185">Reference proteome</keyword>
<evidence type="ECO:0000313" key="5">
    <source>
        <dbReference type="Proteomes" id="UP000199065"/>
    </source>
</evidence>
<dbReference type="InterPro" id="IPR029069">
    <property type="entry name" value="HotDog_dom_sf"/>
</dbReference>
<protein>
    <submittedName>
        <fullName evidence="4">Acyl-CoA thioester hydrolase</fullName>
    </submittedName>
</protein>
<name>A0A1I2QF49_9CORY</name>
<accession>A0A1I2QF49</accession>
<evidence type="ECO:0000313" key="4">
    <source>
        <dbReference type="EMBL" id="SFG26590.1"/>
    </source>
</evidence>
<organism evidence="4 5">
    <name type="scientific">Corynebacterium spheniscorum</name>
    <dbReference type="NCBI Taxonomy" id="185761"/>
    <lineage>
        <taxon>Bacteria</taxon>
        <taxon>Bacillati</taxon>
        <taxon>Actinomycetota</taxon>
        <taxon>Actinomycetes</taxon>
        <taxon>Mycobacteriales</taxon>
        <taxon>Corynebacteriaceae</taxon>
        <taxon>Corynebacterium</taxon>
    </lineage>
</organism>
<dbReference type="PANTHER" id="PTHR31793">
    <property type="entry name" value="4-HYDROXYBENZOYL-COA THIOESTERASE FAMILY MEMBER"/>
    <property type="match status" value="1"/>
</dbReference>
<comment type="similarity">
    <text evidence="1">Belongs to the 4-hydroxybenzoyl-CoA thioesterase family.</text>
</comment>
<evidence type="ECO:0000256" key="3">
    <source>
        <dbReference type="SAM" id="MobiDB-lite"/>
    </source>
</evidence>
<dbReference type="SUPFAM" id="SSF54637">
    <property type="entry name" value="Thioesterase/thiol ester dehydrase-isomerase"/>
    <property type="match status" value="1"/>
</dbReference>
<keyword evidence="2 4" id="KW-0378">Hydrolase</keyword>
<dbReference type="Pfam" id="PF13279">
    <property type="entry name" value="4HBT_2"/>
    <property type="match status" value="1"/>
</dbReference>
<dbReference type="PANTHER" id="PTHR31793:SF27">
    <property type="entry name" value="NOVEL THIOESTERASE SUPERFAMILY DOMAIN AND SAPOSIN A-TYPE DOMAIN CONTAINING PROTEIN (0610012H03RIK)"/>
    <property type="match status" value="1"/>
</dbReference>
<dbReference type="GO" id="GO:0047617">
    <property type="term" value="F:fatty acyl-CoA hydrolase activity"/>
    <property type="evidence" value="ECO:0007669"/>
    <property type="project" value="TreeGrafter"/>
</dbReference>
<dbReference type="AlphaFoldDB" id="A0A1I2QF49"/>
<reference evidence="4 5" key="1">
    <citation type="submission" date="2016-10" db="EMBL/GenBank/DDBJ databases">
        <authorList>
            <person name="de Groot N.N."/>
        </authorList>
    </citation>
    <scope>NUCLEOTIDE SEQUENCE [LARGE SCALE GENOMIC DNA]</scope>
    <source>
        <strain>J11</strain>
        <strain evidence="5">PG 39</strain>
    </source>
</reference>
<feature type="region of interest" description="Disordered" evidence="3">
    <location>
        <begin position="127"/>
        <end position="151"/>
    </location>
</feature>
<evidence type="ECO:0000256" key="2">
    <source>
        <dbReference type="ARBA" id="ARBA00022801"/>
    </source>
</evidence>
<gene>
    <name evidence="4" type="ORF">SAMN05660282_00414</name>
</gene>
<dbReference type="Gene3D" id="3.10.129.10">
    <property type="entry name" value="Hotdog Thioesterase"/>
    <property type="match status" value="1"/>
</dbReference>
<dbReference type="CDD" id="cd00586">
    <property type="entry name" value="4HBT"/>
    <property type="match status" value="1"/>
</dbReference>
<dbReference type="InterPro" id="IPR050563">
    <property type="entry name" value="4-hydroxybenzoyl-CoA_TE"/>
</dbReference>
<proteinExistence type="inferred from homology"/>
<dbReference type="Proteomes" id="UP000199065">
    <property type="component" value="Unassembled WGS sequence"/>
</dbReference>
<dbReference type="EMBL" id="FOPJ01000002">
    <property type="protein sequence ID" value="SFG26590.1"/>
    <property type="molecule type" value="Genomic_DNA"/>
</dbReference>